<gene>
    <name evidence="1" type="ORF">S40285_10026</name>
</gene>
<proteinExistence type="predicted"/>
<keyword evidence="2" id="KW-1185">Reference proteome</keyword>
<dbReference type="OrthoDB" id="2590756at2759"/>
<reference evidence="1 2" key="1">
    <citation type="journal article" date="2014" name="BMC Genomics">
        <title>Comparative genome sequencing reveals chemotype-specific gene clusters in the toxigenic black mold Stachybotrys.</title>
        <authorList>
            <person name="Semeiks J."/>
            <person name="Borek D."/>
            <person name="Otwinowski Z."/>
            <person name="Grishin N.V."/>
        </authorList>
    </citation>
    <scope>NUCLEOTIDE SEQUENCE [LARGE SCALE GENOMIC DNA]</scope>
    <source>
        <strain evidence="1 2">IBT 40285</strain>
    </source>
</reference>
<protein>
    <submittedName>
        <fullName evidence="1">Uncharacterized protein</fullName>
    </submittedName>
</protein>
<accession>A0A084QMW7</accession>
<dbReference type="AlphaFoldDB" id="A0A084QMW7"/>
<dbReference type="HOGENOM" id="CLU_121516_1_0_1"/>
<dbReference type="OMA" id="YRAYMRM"/>
<organism evidence="1 2">
    <name type="scientific">Stachybotrys chlorohalonatus (strain IBT 40285)</name>
    <dbReference type="NCBI Taxonomy" id="1283841"/>
    <lineage>
        <taxon>Eukaryota</taxon>
        <taxon>Fungi</taxon>
        <taxon>Dikarya</taxon>
        <taxon>Ascomycota</taxon>
        <taxon>Pezizomycotina</taxon>
        <taxon>Sordariomycetes</taxon>
        <taxon>Hypocreomycetidae</taxon>
        <taxon>Hypocreales</taxon>
        <taxon>Stachybotryaceae</taxon>
        <taxon>Stachybotrys</taxon>
    </lineage>
</organism>
<sequence>MLALSKVPFLVHAVIESLAASSFILRPQSQLSPLSPPARLILQSKGGLLLFSNLVCLVFLRRPFDETSSLVALSFAFWHLWPCHRALVRIRTGMDKEFAQETAFGGPVVHLGIHVALFCMFVATGVLSEEL</sequence>
<dbReference type="Proteomes" id="UP000028524">
    <property type="component" value="Unassembled WGS sequence"/>
</dbReference>
<evidence type="ECO:0000313" key="1">
    <source>
        <dbReference type="EMBL" id="KFA65302.1"/>
    </source>
</evidence>
<evidence type="ECO:0000313" key="2">
    <source>
        <dbReference type="Proteomes" id="UP000028524"/>
    </source>
</evidence>
<dbReference type="EMBL" id="KL660607">
    <property type="protein sequence ID" value="KFA65302.1"/>
    <property type="molecule type" value="Genomic_DNA"/>
</dbReference>
<dbReference type="InParanoid" id="A0A084QMW7"/>
<name>A0A084QMW7_STAC4</name>